<keyword evidence="2" id="KW-0812">Transmembrane</keyword>
<feature type="transmembrane region" description="Helical" evidence="2">
    <location>
        <begin position="12"/>
        <end position="29"/>
    </location>
</feature>
<accession>A0A5C6C1Z3</accession>
<comment type="caution">
    <text evidence="3">The sequence shown here is derived from an EMBL/GenBank/DDBJ whole genome shotgun (WGS) entry which is preliminary data.</text>
</comment>
<keyword evidence="4" id="KW-1185">Reference proteome</keyword>
<keyword evidence="2" id="KW-0472">Membrane</keyword>
<reference evidence="3 4" key="1">
    <citation type="journal article" date="2020" name="Antonie Van Leeuwenhoek">
        <title>Rhodopirellula heiligendammensis sp. nov., Rhodopirellula pilleata sp. nov., and Rhodopirellula solitaria sp. nov. isolated from natural or artificial marine surfaces in Northern Germany and California, USA, and emended description of the genus Rhodopirellula.</title>
        <authorList>
            <person name="Kallscheuer N."/>
            <person name="Wiegand S."/>
            <person name="Jogler M."/>
            <person name="Boedeker C."/>
            <person name="Peeters S.H."/>
            <person name="Rast P."/>
            <person name="Heuer A."/>
            <person name="Jetten M.S.M."/>
            <person name="Rohde M."/>
            <person name="Jogler C."/>
        </authorList>
    </citation>
    <scope>NUCLEOTIDE SEQUENCE [LARGE SCALE GENOMIC DNA]</scope>
    <source>
        <strain evidence="3 4">Poly21</strain>
    </source>
</reference>
<name>A0A5C6C1Z3_9BACT</name>
<evidence type="ECO:0000256" key="1">
    <source>
        <dbReference type="SAM" id="MobiDB-lite"/>
    </source>
</evidence>
<dbReference type="Proteomes" id="UP000319908">
    <property type="component" value="Unassembled WGS sequence"/>
</dbReference>
<dbReference type="AlphaFoldDB" id="A0A5C6C1Z3"/>
<evidence type="ECO:0000256" key="2">
    <source>
        <dbReference type="SAM" id="Phobius"/>
    </source>
</evidence>
<evidence type="ECO:0000313" key="4">
    <source>
        <dbReference type="Proteomes" id="UP000319908"/>
    </source>
</evidence>
<sequence length="231" mass="24841">MANSRSSGKQKSTVAGVAIAILIALYSLVRPSINDATGWNLPAIAQSQPRSERATNSPESSPERESPHPTSAPVEPTPKSGTLADGVSSSQASEATPAADASLKYGLLREVGRERYMSPAGLLYTPGSAEGHRLEHLRRHTEDQPSRPGKHGVFEGGMEGALKTIDQAYENAKIGKRTTKHSDDGRTIYTVDIGHRIGYVGGREGNQRHKPMARRVQLVLEGNRVITAFPL</sequence>
<dbReference type="RefSeq" id="WP_146405294.1">
    <property type="nucleotide sequence ID" value="NZ_SJPU01000001.1"/>
</dbReference>
<proteinExistence type="predicted"/>
<protein>
    <submittedName>
        <fullName evidence="3">Uncharacterized protein</fullName>
    </submittedName>
</protein>
<organism evidence="3 4">
    <name type="scientific">Allorhodopirellula heiligendammensis</name>
    <dbReference type="NCBI Taxonomy" id="2714739"/>
    <lineage>
        <taxon>Bacteria</taxon>
        <taxon>Pseudomonadati</taxon>
        <taxon>Planctomycetota</taxon>
        <taxon>Planctomycetia</taxon>
        <taxon>Pirellulales</taxon>
        <taxon>Pirellulaceae</taxon>
        <taxon>Allorhodopirellula</taxon>
    </lineage>
</organism>
<dbReference type="EMBL" id="SJPU01000001">
    <property type="protein sequence ID" value="TWU18182.1"/>
    <property type="molecule type" value="Genomic_DNA"/>
</dbReference>
<evidence type="ECO:0000313" key="3">
    <source>
        <dbReference type="EMBL" id="TWU18182.1"/>
    </source>
</evidence>
<feature type="region of interest" description="Disordered" evidence="1">
    <location>
        <begin position="43"/>
        <end position="99"/>
    </location>
</feature>
<dbReference type="OrthoDB" id="284677at2"/>
<gene>
    <name evidence="3" type="ORF">Poly21_03370</name>
</gene>
<keyword evidence="2" id="KW-1133">Transmembrane helix</keyword>